<gene>
    <name evidence="2" type="ORF">JYB88_01955</name>
</gene>
<feature type="chain" id="PRO_5037478481" description="RcnB family protein" evidence="1">
    <location>
        <begin position="23"/>
        <end position="174"/>
    </location>
</feature>
<evidence type="ECO:0000256" key="1">
    <source>
        <dbReference type="SAM" id="SignalP"/>
    </source>
</evidence>
<proteinExistence type="predicted"/>
<keyword evidence="1" id="KW-0732">Signal</keyword>
<keyword evidence="3" id="KW-1185">Reference proteome</keyword>
<dbReference type="Proteomes" id="UP000663281">
    <property type="component" value="Chromosome"/>
</dbReference>
<evidence type="ECO:0000313" key="3">
    <source>
        <dbReference type="Proteomes" id="UP000663281"/>
    </source>
</evidence>
<dbReference type="AlphaFoldDB" id="A0A974XNR0"/>
<name>A0A974XNR0_9GAMM</name>
<dbReference type="RefSeq" id="WP_207325294.1">
    <property type="nucleotide sequence ID" value="NZ_CP071504.1"/>
</dbReference>
<evidence type="ECO:0008006" key="4">
    <source>
        <dbReference type="Google" id="ProtNLM"/>
    </source>
</evidence>
<feature type="signal peptide" evidence="1">
    <location>
        <begin position="1"/>
        <end position="22"/>
    </location>
</feature>
<reference evidence="2 3" key="1">
    <citation type="submission" date="2021-03" db="EMBL/GenBank/DDBJ databases">
        <title>Novel species identification of genus Shewanella.</title>
        <authorList>
            <person name="Liu G."/>
            <person name="Zhang Q."/>
        </authorList>
    </citation>
    <scope>NUCLEOTIDE SEQUENCE [LARGE SCALE GENOMIC DNA]</scope>
    <source>
        <strain evidence="2 3">FJAT-53726</strain>
    </source>
</reference>
<dbReference type="KEGG" id="scyp:JYB88_01955"/>
<sequence length="174" mass="20836">MKHPILTVICLLLTLLVSASLAAKSPEAGSEHRGEKHLGTNRVWDEVHWRDEHRHRGHRHHRSGWRYGINLGWYWSNYPWRYDPWRSSWPYWENDLYIDPRVLTYPQPSEPLPSYPAPERRTLGPIERVEGRDSLPANARVRIVDGQPLYEWEGIYYRYDWVSKRYLPVPQEQP</sequence>
<accession>A0A974XNR0</accession>
<dbReference type="EMBL" id="CP071504">
    <property type="protein sequence ID" value="QSX30446.1"/>
    <property type="molecule type" value="Genomic_DNA"/>
</dbReference>
<organism evidence="2 3">
    <name type="scientific">Shewanella cyperi</name>
    <dbReference type="NCBI Taxonomy" id="2814292"/>
    <lineage>
        <taxon>Bacteria</taxon>
        <taxon>Pseudomonadati</taxon>
        <taxon>Pseudomonadota</taxon>
        <taxon>Gammaproteobacteria</taxon>
        <taxon>Alteromonadales</taxon>
        <taxon>Shewanellaceae</taxon>
        <taxon>Shewanella</taxon>
    </lineage>
</organism>
<protein>
    <recommendedName>
        <fullName evidence="4">RcnB family protein</fullName>
    </recommendedName>
</protein>
<evidence type="ECO:0000313" key="2">
    <source>
        <dbReference type="EMBL" id="QSX30446.1"/>
    </source>
</evidence>